<accession>A0A418SDH1</accession>
<dbReference type="KEGG" id="palw:PSAL_006210"/>
<dbReference type="RefSeq" id="WP_119839845.1">
    <property type="nucleotide sequence ID" value="NZ_CP060436.1"/>
</dbReference>
<evidence type="ECO:0000313" key="4">
    <source>
        <dbReference type="EMBL" id="QPM89405.1"/>
    </source>
</evidence>
<dbReference type="EMBL" id="CP060436">
    <property type="protein sequence ID" value="QPM89405.1"/>
    <property type="molecule type" value="Genomic_DNA"/>
</dbReference>
<keyword evidence="5" id="KW-1185">Reference proteome</keyword>
<gene>
    <name evidence="4" type="primary">yedP</name>
    <name evidence="4" type="ORF">PSAL_006210</name>
</gene>
<dbReference type="GO" id="GO:0000287">
    <property type="term" value="F:magnesium ion binding"/>
    <property type="evidence" value="ECO:0007669"/>
    <property type="project" value="TreeGrafter"/>
</dbReference>
<dbReference type="EC" id="3.1.3.70" evidence="4"/>
<dbReference type="InterPro" id="IPR036412">
    <property type="entry name" value="HAD-like_sf"/>
</dbReference>
<evidence type="ECO:0000256" key="3">
    <source>
        <dbReference type="ARBA" id="ARBA00022842"/>
    </source>
</evidence>
<dbReference type="SFLD" id="SFLDG01142">
    <property type="entry name" value="C2.B.2:_Mannosyl-3-phosphoglyc"/>
    <property type="match status" value="1"/>
</dbReference>
<keyword evidence="2 4" id="KW-0378">Hydrolase</keyword>
<proteinExistence type="predicted"/>
<dbReference type="SUPFAM" id="SSF56784">
    <property type="entry name" value="HAD-like"/>
    <property type="match status" value="1"/>
</dbReference>
<protein>
    <submittedName>
        <fullName evidence="4">Mannosyl-3-phosphoglycerate phosphatase</fullName>
        <ecNumber evidence="4">3.1.3.70</ecNumber>
    </submittedName>
</protein>
<dbReference type="Pfam" id="PF08282">
    <property type="entry name" value="Hydrolase_3"/>
    <property type="match status" value="2"/>
</dbReference>
<dbReference type="GO" id="GO:0050531">
    <property type="term" value="F:mannosyl-3-phosphoglycerate phosphatase activity"/>
    <property type="evidence" value="ECO:0007669"/>
    <property type="project" value="UniProtKB-EC"/>
</dbReference>
<dbReference type="InterPro" id="IPR006381">
    <property type="entry name" value="HAD-SF-IIB-MPGP"/>
</dbReference>
<dbReference type="GO" id="GO:0051479">
    <property type="term" value="P:mannosylglycerate biosynthetic process"/>
    <property type="evidence" value="ECO:0007669"/>
    <property type="project" value="InterPro"/>
</dbReference>
<dbReference type="SFLD" id="SFLDG01140">
    <property type="entry name" value="C2.B:_Phosphomannomutase_and_P"/>
    <property type="match status" value="1"/>
</dbReference>
<keyword evidence="3" id="KW-0460">Magnesium</keyword>
<dbReference type="Proteomes" id="UP000283786">
    <property type="component" value="Chromosome"/>
</dbReference>
<sequence>MTQPPFIVFTDLDGTLLDHASYSYDAALPALAALKDLGVPVILASSKTGPEIAVLRDELGLAACPAIVENGAGLLPAHAAPEVGGHAYRDLRRALDVLPPALRGSFRGFGDLGPHGVAENAGLPPEQAAMACRRSFSEPGIWSGSAADEAAFVAVLAKSGISARRGGRYLTLSHGGTKADRMVEVAAQYGAGRSVALGDAPNDAEMLASADIGIVIANPHGNALPDLAQIARGEIRRSTKFGPEGWNEMMLPLLSEWAL</sequence>
<organism evidence="4 5">
    <name type="scientific">Pseudooceanicola algae</name>
    <dbReference type="NCBI Taxonomy" id="1537215"/>
    <lineage>
        <taxon>Bacteria</taxon>
        <taxon>Pseudomonadati</taxon>
        <taxon>Pseudomonadota</taxon>
        <taxon>Alphaproteobacteria</taxon>
        <taxon>Rhodobacterales</taxon>
        <taxon>Paracoccaceae</taxon>
        <taxon>Pseudooceanicola</taxon>
    </lineage>
</organism>
<dbReference type="Gene3D" id="3.30.980.20">
    <property type="entry name" value="Putative mannosyl-3-phosphoglycerate phosphatase, domain 2"/>
    <property type="match status" value="1"/>
</dbReference>
<dbReference type="OrthoDB" id="193379at2"/>
<evidence type="ECO:0000256" key="2">
    <source>
        <dbReference type="ARBA" id="ARBA00022801"/>
    </source>
</evidence>
<dbReference type="GO" id="GO:0005829">
    <property type="term" value="C:cytosol"/>
    <property type="evidence" value="ECO:0007669"/>
    <property type="project" value="TreeGrafter"/>
</dbReference>
<reference evidence="4 5" key="1">
    <citation type="submission" date="2020-08" db="EMBL/GenBank/DDBJ databases">
        <title>Genome sequence of Rhodobacteraceae bacterium Lw-13e.</title>
        <authorList>
            <person name="Poehlein A."/>
            <person name="Wolter L."/>
            <person name="Daniel R."/>
            <person name="Brinkhoff T."/>
        </authorList>
    </citation>
    <scope>NUCLEOTIDE SEQUENCE [LARGE SCALE GENOMIC DNA]</scope>
    <source>
        <strain evidence="4 5">Lw-13e</strain>
    </source>
</reference>
<dbReference type="SFLD" id="SFLDS00003">
    <property type="entry name" value="Haloacid_Dehalogenase"/>
    <property type="match status" value="1"/>
</dbReference>
<keyword evidence="1" id="KW-0479">Metal-binding</keyword>
<dbReference type="PANTHER" id="PTHR10000:SF8">
    <property type="entry name" value="HAD SUPERFAMILY HYDROLASE-LIKE, TYPE 3"/>
    <property type="match status" value="1"/>
</dbReference>
<evidence type="ECO:0000256" key="1">
    <source>
        <dbReference type="ARBA" id="ARBA00022723"/>
    </source>
</evidence>
<name>A0A418SDH1_9RHOB</name>
<dbReference type="InterPro" id="IPR023214">
    <property type="entry name" value="HAD_sf"/>
</dbReference>
<dbReference type="AlphaFoldDB" id="A0A418SDH1"/>
<evidence type="ECO:0000313" key="5">
    <source>
        <dbReference type="Proteomes" id="UP000283786"/>
    </source>
</evidence>
<dbReference type="Gene3D" id="3.40.50.1000">
    <property type="entry name" value="HAD superfamily/HAD-like"/>
    <property type="match status" value="1"/>
</dbReference>
<dbReference type="PANTHER" id="PTHR10000">
    <property type="entry name" value="PHOSPHOSERINE PHOSPHATASE"/>
    <property type="match status" value="1"/>
</dbReference>